<evidence type="ECO:0000256" key="5">
    <source>
        <dbReference type="ARBA" id="ARBA00022676"/>
    </source>
</evidence>
<dbReference type="PANTHER" id="PTHR12867">
    <property type="entry name" value="GLYCOSYL TRANSFERASE-RELATED"/>
    <property type="match status" value="1"/>
</dbReference>
<evidence type="ECO:0000256" key="7">
    <source>
        <dbReference type="ARBA" id="ARBA00022824"/>
    </source>
</evidence>
<proteinExistence type="inferred from homology"/>
<feature type="domain" description="Glycosyl transferase family 28 C-terminal" evidence="8">
    <location>
        <begin position="10"/>
        <end position="142"/>
    </location>
</feature>
<dbReference type="Gene3D" id="3.40.50.2000">
    <property type="entry name" value="Glycogen Phosphorylase B"/>
    <property type="match status" value="1"/>
</dbReference>
<evidence type="ECO:0000256" key="3">
    <source>
        <dbReference type="ARBA" id="ARBA00012614"/>
    </source>
</evidence>
<dbReference type="EMBL" id="JANCYU010000036">
    <property type="protein sequence ID" value="KAK4526104.1"/>
    <property type="molecule type" value="Genomic_DNA"/>
</dbReference>
<keyword evidence="10" id="KW-1185">Reference proteome</keyword>
<comment type="caution">
    <text evidence="9">The sequence shown here is derived from an EMBL/GenBank/DDBJ whole genome shotgun (WGS) entry which is preliminary data.</text>
</comment>
<dbReference type="InterPro" id="IPR007235">
    <property type="entry name" value="Glyco_trans_28_C"/>
</dbReference>
<evidence type="ECO:0000256" key="4">
    <source>
        <dbReference type="ARBA" id="ARBA00017468"/>
    </source>
</evidence>
<evidence type="ECO:0000256" key="6">
    <source>
        <dbReference type="ARBA" id="ARBA00022679"/>
    </source>
</evidence>
<gene>
    <name evidence="9" type="ORF">GAYE_SCF19G4016</name>
</gene>
<dbReference type="Pfam" id="PF04101">
    <property type="entry name" value="Glyco_tran_28_C"/>
    <property type="match status" value="1"/>
</dbReference>
<evidence type="ECO:0000256" key="1">
    <source>
        <dbReference type="ARBA" id="ARBA00004240"/>
    </source>
</evidence>
<evidence type="ECO:0000313" key="10">
    <source>
        <dbReference type="Proteomes" id="UP001300502"/>
    </source>
</evidence>
<dbReference type="GO" id="GO:0005783">
    <property type="term" value="C:endoplasmic reticulum"/>
    <property type="evidence" value="ECO:0007669"/>
    <property type="project" value="UniProtKB-SubCell"/>
</dbReference>
<keyword evidence="7" id="KW-0256">Endoplasmic reticulum</keyword>
<dbReference type="GO" id="GO:0006488">
    <property type="term" value="P:dolichol-linked oligosaccharide biosynthetic process"/>
    <property type="evidence" value="ECO:0007669"/>
    <property type="project" value="InterPro"/>
</dbReference>
<keyword evidence="6" id="KW-0808">Transferase</keyword>
<dbReference type="Proteomes" id="UP001300502">
    <property type="component" value="Unassembled WGS sequence"/>
</dbReference>
<evidence type="ECO:0000313" key="9">
    <source>
        <dbReference type="EMBL" id="KAK4526104.1"/>
    </source>
</evidence>
<dbReference type="SUPFAM" id="SSF53756">
    <property type="entry name" value="UDP-Glycosyltransferase/glycogen phosphorylase"/>
    <property type="match status" value="1"/>
</dbReference>
<name>A0AAV9IFC5_9RHOD</name>
<comment type="similarity">
    <text evidence="2">Belongs to the glycosyltransferase 28 family.</text>
</comment>
<reference evidence="9 10" key="1">
    <citation type="submission" date="2022-07" db="EMBL/GenBank/DDBJ databases">
        <title>Genome-wide signatures of adaptation to extreme environments.</title>
        <authorList>
            <person name="Cho C.H."/>
            <person name="Yoon H.S."/>
        </authorList>
    </citation>
    <scope>NUCLEOTIDE SEQUENCE [LARGE SCALE GENOMIC DNA]</scope>
    <source>
        <strain evidence="9 10">108.79 E11</strain>
    </source>
</reference>
<accession>A0AAV9IFC5</accession>
<sequence length="171" mass="19366">MSEELRFGRVFVTVGSTQFDQLIFAVHQQSFLETLHSLGVQELRIQYGKGRFFPLEEDGGKLKVESFRYKPSIVEDINWADLVISHGGAGSILESLRAKKKLIIVVNEKLMHNHQMELAEAMVRNGYAFLASTDSLVETLKNADFRELKPLPEPNVFPVVTVLLQEVSFTE</sequence>
<dbReference type="EC" id="2.4.1.141" evidence="3"/>
<dbReference type="InterPro" id="IPR039042">
    <property type="entry name" value="Alg13-like"/>
</dbReference>
<organism evidence="9 10">
    <name type="scientific">Galdieria yellowstonensis</name>
    <dbReference type="NCBI Taxonomy" id="3028027"/>
    <lineage>
        <taxon>Eukaryota</taxon>
        <taxon>Rhodophyta</taxon>
        <taxon>Bangiophyceae</taxon>
        <taxon>Galdieriales</taxon>
        <taxon>Galdieriaceae</taxon>
        <taxon>Galdieria</taxon>
    </lineage>
</organism>
<dbReference type="GO" id="GO:0004577">
    <property type="term" value="F:N-acetylglucosaminyldiphosphodolichol N-acetylglucosaminyltransferase activity"/>
    <property type="evidence" value="ECO:0007669"/>
    <property type="project" value="UniProtKB-EC"/>
</dbReference>
<comment type="subcellular location">
    <subcellularLocation>
        <location evidence="1">Endoplasmic reticulum</location>
    </subcellularLocation>
</comment>
<evidence type="ECO:0000259" key="8">
    <source>
        <dbReference type="Pfam" id="PF04101"/>
    </source>
</evidence>
<protein>
    <recommendedName>
        <fullName evidence="4">UDP-N-acetylglucosamine transferase subunit ALG13</fullName>
        <ecNumber evidence="3">2.4.1.141</ecNumber>
    </recommendedName>
</protein>
<keyword evidence="5" id="KW-0328">Glycosyltransferase</keyword>
<dbReference type="AlphaFoldDB" id="A0AAV9IFC5"/>
<dbReference type="PANTHER" id="PTHR12867:SF6">
    <property type="entry name" value="N-ACETYLGLUCOSAMINYLDIPHOSPHODOLICHOL N-ACETYLGLUCOSAMINYLTRANSFERASE"/>
    <property type="match status" value="1"/>
</dbReference>
<evidence type="ECO:0000256" key="2">
    <source>
        <dbReference type="ARBA" id="ARBA00006962"/>
    </source>
</evidence>